<comment type="caution">
    <text evidence="1">The sequence shown here is derived from an EMBL/GenBank/DDBJ whole genome shotgun (WGS) entry which is preliminary data.</text>
</comment>
<organism evidence="1 2">
    <name type="scientific">Ladona fulva</name>
    <name type="common">Scarce chaser dragonfly</name>
    <name type="synonym">Libellula fulva</name>
    <dbReference type="NCBI Taxonomy" id="123851"/>
    <lineage>
        <taxon>Eukaryota</taxon>
        <taxon>Metazoa</taxon>
        <taxon>Ecdysozoa</taxon>
        <taxon>Arthropoda</taxon>
        <taxon>Hexapoda</taxon>
        <taxon>Insecta</taxon>
        <taxon>Pterygota</taxon>
        <taxon>Palaeoptera</taxon>
        <taxon>Odonata</taxon>
        <taxon>Epiprocta</taxon>
        <taxon>Anisoptera</taxon>
        <taxon>Libelluloidea</taxon>
        <taxon>Libellulidae</taxon>
        <taxon>Ladona</taxon>
    </lineage>
</organism>
<dbReference type="Proteomes" id="UP000792457">
    <property type="component" value="Unassembled WGS sequence"/>
</dbReference>
<name>A0A8K0KLK8_LADFU</name>
<gene>
    <name evidence="1" type="ORF">J437_LFUL014482</name>
</gene>
<evidence type="ECO:0000313" key="2">
    <source>
        <dbReference type="Proteomes" id="UP000792457"/>
    </source>
</evidence>
<protein>
    <submittedName>
        <fullName evidence="1">Uncharacterized protein</fullName>
    </submittedName>
</protein>
<accession>A0A8K0KLK8</accession>
<keyword evidence="2" id="KW-1185">Reference proteome</keyword>
<evidence type="ECO:0000313" key="1">
    <source>
        <dbReference type="EMBL" id="KAG8237317.1"/>
    </source>
</evidence>
<reference evidence="1" key="2">
    <citation type="submission" date="2017-10" db="EMBL/GenBank/DDBJ databases">
        <title>Ladona fulva Genome sequencing and assembly.</title>
        <authorList>
            <person name="Murali S."/>
            <person name="Richards S."/>
            <person name="Bandaranaike D."/>
            <person name="Bellair M."/>
            <person name="Blankenburg K."/>
            <person name="Chao H."/>
            <person name="Dinh H."/>
            <person name="Doddapaneni H."/>
            <person name="Dugan-Rocha S."/>
            <person name="Elkadiri S."/>
            <person name="Gnanaolivu R."/>
            <person name="Hernandez B."/>
            <person name="Skinner E."/>
            <person name="Javaid M."/>
            <person name="Lee S."/>
            <person name="Li M."/>
            <person name="Ming W."/>
            <person name="Munidasa M."/>
            <person name="Muniz J."/>
            <person name="Nguyen L."/>
            <person name="Hughes D."/>
            <person name="Osuji N."/>
            <person name="Pu L.-L."/>
            <person name="Puazo M."/>
            <person name="Qu C."/>
            <person name="Quiroz J."/>
            <person name="Raj R."/>
            <person name="Weissenberger G."/>
            <person name="Xin Y."/>
            <person name="Zou X."/>
            <person name="Han Y."/>
            <person name="Worley K."/>
            <person name="Muzny D."/>
            <person name="Gibbs R."/>
        </authorList>
    </citation>
    <scope>NUCLEOTIDE SEQUENCE</scope>
    <source>
        <strain evidence="1">Sampled in the wild</strain>
    </source>
</reference>
<dbReference type="EMBL" id="KZ309151">
    <property type="protein sequence ID" value="KAG8237317.1"/>
    <property type="molecule type" value="Genomic_DNA"/>
</dbReference>
<proteinExistence type="predicted"/>
<reference evidence="1" key="1">
    <citation type="submission" date="2013-04" db="EMBL/GenBank/DDBJ databases">
        <authorList>
            <person name="Qu J."/>
            <person name="Murali S.C."/>
            <person name="Bandaranaike D."/>
            <person name="Bellair M."/>
            <person name="Blankenburg K."/>
            <person name="Chao H."/>
            <person name="Dinh H."/>
            <person name="Doddapaneni H."/>
            <person name="Downs B."/>
            <person name="Dugan-Rocha S."/>
            <person name="Elkadiri S."/>
            <person name="Gnanaolivu R.D."/>
            <person name="Hernandez B."/>
            <person name="Javaid M."/>
            <person name="Jayaseelan J.C."/>
            <person name="Lee S."/>
            <person name="Li M."/>
            <person name="Ming W."/>
            <person name="Munidasa M."/>
            <person name="Muniz J."/>
            <person name="Nguyen L."/>
            <person name="Ongeri F."/>
            <person name="Osuji N."/>
            <person name="Pu L.-L."/>
            <person name="Puazo M."/>
            <person name="Qu C."/>
            <person name="Quiroz J."/>
            <person name="Raj R."/>
            <person name="Weissenberger G."/>
            <person name="Xin Y."/>
            <person name="Zou X."/>
            <person name="Han Y."/>
            <person name="Richards S."/>
            <person name="Worley K."/>
            <person name="Muzny D."/>
            <person name="Gibbs R."/>
        </authorList>
    </citation>
    <scope>NUCLEOTIDE SEQUENCE</scope>
    <source>
        <strain evidence="1">Sampled in the wild</strain>
    </source>
</reference>
<dbReference type="AlphaFoldDB" id="A0A8K0KLK8"/>
<sequence length="141" mass="16550">MRVQLSDDEEAGHFAEKLLQINGGSHPTDCVTDRIELKMIYNIFDVRHCSLRWIPHTLVKLTVDCPDCCVLDVVNKSFARVPFLRVPVPYHQHFLTDWAYCRHYQLPPLFYHTPYSLYSIAPKNYVPRIPYFIAETAILVW</sequence>